<gene>
    <name evidence="4" type="ORF">RISW2_16005</name>
</gene>
<dbReference type="InterPro" id="IPR005656">
    <property type="entry name" value="MmgE_PrpD"/>
</dbReference>
<dbReference type="InterPro" id="IPR042188">
    <property type="entry name" value="MmgE/PrpD_sf_2"/>
</dbReference>
<accession>X7FC67</accession>
<dbReference type="AlphaFoldDB" id="X7FC67"/>
<dbReference type="Gene3D" id="1.10.4100.10">
    <property type="entry name" value="2-methylcitrate dehydratase PrpD"/>
    <property type="match status" value="1"/>
</dbReference>
<evidence type="ECO:0000313" key="4">
    <source>
        <dbReference type="EMBL" id="ETX30338.1"/>
    </source>
</evidence>
<dbReference type="PATRIC" id="fig|1449351.3.peg.760"/>
<sequence>MSLLQDLLTALDAIDTLPPEVDAAASGHLLDIVGVAAAAARSSAGAPWVRHAATVAADAGRSSMIGTGHRARPADAALVNGGLMHSLEYDDTHTGAIAHGSAVLAATALAVAEAEGRSGCATLRAYAVWYEVLIRLGLSAAGGFQARGFQLTSVGGALCAAGIAATLKGLDREGVAHAVGIALSQASGVFAFLSNGATVKSMHPGWAAHAGITAAELASAGLTGPDRPFDDTFGLFRVFAGDAEGAGRLAGHVADLGRRWHLPDVAYKFVPCCHYIHPFVEAARDLTAGRPGADGIAAIRLHVPEGAAPIVCAPWEAKCRASGHAARWSLPVVVAMQIVEGRVGLESFERTPEAAVFEVAARSTWRPLADSRFPERFDALLEIETVGGEVLTRRIDDVYGNASRPPSEDAVRGKFMDNLGDLADPEAAERLAHALRHLARLDDLGEVRTLLAGISAKEAQT</sequence>
<dbReference type="GO" id="GO:0016829">
    <property type="term" value="F:lyase activity"/>
    <property type="evidence" value="ECO:0007669"/>
    <property type="project" value="InterPro"/>
</dbReference>
<name>X7FC67_9RHOB</name>
<comment type="caution">
    <text evidence="4">The sequence shown here is derived from an EMBL/GenBank/DDBJ whole genome shotgun (WGS) entry which is preliminary data.</text>
</comment>
<evidence type="ECO:0008006" key="6">
    <source>
        <dbReference type="Google" id="ProtNLM"/>
    </source>
</evidence>
<dbReference type="OrthoDB" id="9795089at2"/>
<protein>
    <recommendedName>
        <fullName evidence="6">MmgE/PrpD family protein</fullName>
    </recommendedName>
</protein>
<dbReference type="SUPFAM" id="SSF103378">
    <property type="entry name" value="2-methylcitrate dehydratase PrpD"/>
    <property type="match status" value="1"/>
</dbReference>
<dbReference type="eggNOG" id="COG2079">
    <property type="taxonomic scope" value="Bacteria"/>
</dbReference>
<reference evidence="4 5" key="1">
    <citation type="submission" date="2014-01" db="EMBL/GenBank/DDBJ databases">
        <title>Roseivivax isoporae LMG 25204 Genome Sequencing.</title>
        <authorList>
            <person name="Lai Q."/>
            <person name="Li G."/>
            <person name="Shao Z."/>
        </authorList>
    </citation>
    <scope>NUCLEOTIDE SEQUENCE [LARGE SCALE GENOMIC DNA]</scope>
    <source>
        <strain evidence="4 5">LMG 25204</strain>
    </source>
</reference>
<dbReference type="PANTHER" id="PTHR16943">
    <property type="entry name" value="2-METHYLCITRATE DEHYDRATASE-RELATED"/>
    <property type="match status" value="1"/>
</dbReference>
<dbReference type="RefSeq" id="WP_051491775.1">
    <property type="nucleotide sequence ID" value="NZ_JAME01000004.1"/>
</dbReference>
<proteinExistence type="inferred from homology"/>
<organism evidence="4 5">
    <name type="scientific">Roseivivax isoporae LMG 25204</name>
    <dbReference type="NCBI Taxonomy" id="1449351"/>
    <lineage>
        <taxon>Bacteria</taxon>
        <taxon>Pseudomonadati</taxon>
        <taxon>Pseudomonadota</taxon>
        <taxon>Alphaproteobacteria</taxon>
        <taxon>Rhodobacterales</taxon>
        <taxon>Roseobacteraceae</taxon>
        <taxon>Roseivivax</taxon>
    </lineage>
</organism>
<dbReference type="InterPro" id="IPR045337">
    <property type="entry name" value="MmgE_PrpD_C"/>
</dbReference>
<dbReference type="InterPro" id="IPR036148">
    <property type="entry name" value="MmgE/PrpD_sf"/>
</dbReference>
<dbReference type="STRING" id="1449351.RISW2_16005"/>
<keyword evidence="5" id="KW-1185">Reference proteome</keyword>
<dbReference type="Pfam" id="PF19305">
    <property type="entry name" value="MmgE_PrpD_C"/>
    <property type="match status" value="1"/>
</dbReference>
<evidence type="ECO:0000259" key="2">
    <source>
        <dbReference type="Pfam" id="PF03972"/>
    </source>
</evidence>
<feature type="domain" description="MmgE/PrpD C-terminal" evidence="3">
    <location>
        <begin position="271"/>
        <end position="434"/>
    </location>
</feature>
<dbReference type="PANTHER" id="PTHR16943:SF8">
    <property type="entry name" value="2-METHYLCITRATE DEHYDRATASE"/>
    <property type="match status" value="1"/>
</dbReference>
<dbReference type="EMBL" id="JAME01000004">
    <property type="protein sequence ID" value="ETX30338.1"/>
    <property type="molecule type" value="Genomic_DNA"/>
</dbReference>
<dbReference type="Proteomes" id="UP000023430">
    <property type="component" value="Unassembled WGS sequence"/>
</dbReference>
<dbReference type="Pfam" id="PF03972">
    <property type="entry name" value="MmgE_PrpD_N"/>
    <property type="match status" value="1"/>
</dbReference>
<dbReference type="InterPro" id="IPR045336">
    <property type="entry name" value="MmgE_PrpD_N"/>
</dbReference>
<dbReference type="InterPro" id="IPR042183">
    <property type="entry name" value="MmgE/PrpD_sf_1"/>
</dbReference>
<comment type="similarity">
    <text evidence="1">Belongs to the PrpD family.</text>
</comment>
<dbReference type="Gene3D" id="3.30.1330.120">
    <property type="entry name" value="2-methylcitrate dehydratase PrpD"/>
    <property type="match status" value="1"/>
</dbReference>
<evidence type="ECO:0000256" key="1">
    <source>
        <dbReference type="ARBA" id="ARBA00006174"/>
    </source>
</evidence>
<evidence type="ECO:0000313" key="5">
    <source>
        <dbReference type="Proteomes" id="UP000023430"/>
    </source>
</evidence>
<evidence type="ECO:0000259" key="3">
    <source>
        <dbReference type="Pfam" id="PF19305"/>
    </source>
</evidence>
<feature type="domain" description="MmgE/PrpD N-terminal" evidence="2">
    <location>
        <begin position="14"/>
        <end position="243"/>
    </location>
</feature>